<keyword evidence="8" id="KW-0998">Cell outer membrane</keyword>
<dbReference type="GO" id="GO:0009297">
    <property type="term" value="P:pilus assembly"/>
    <property type="evidence" value="ECO:0007669"/>
    <property type="project" value="InterPro"/>
</dbReference>
<keyword evidence="6 9" id="KW-0732">Signal</keyword>
<feature type="chain" id="PRO_5026822503" evidence="9">
    <location>
        <begin position="34"/>
        <end position="272"/>
    </location>
</feature>
<keyword evidence="7" id="KW-0472">Membrane</keyword>
<dbReference type="InterPro" id="IPR000015">
    <property type="entry name" value="Fimb_usher"/>
</dbReference>
<sequence length="272" mass="30445">MYRHKKPFTCRFSSLLMTFCCLAMAIFAQQVLADDYFNPALLDIDNPQQEKTDLSVYEKGPGQAPGKYQVAVFINNNKIDTRDVTFNVVKDPQGTSTLQPCFTLDELKSLGIKTQKYPQLRAEGQCADLHAIPSASATFRVRNQQLLLSIPQKALGQVPRGYIDPKEFDEGINAGLLNYSVNASQSHARQQGEEDSSSQYVNLRPGFNLGAWRVRNYSTWNRSTTGHEEEQKFTSVYTYAQRDIVAMKSDVTVGQSTSPSDVFDSVPYTGVE</sequence>
<feature type="domain" description="PapC N-terminal" evidence="10">
    <location>
        <begin position="36"/>
        <end position="183"/>
    </location>
</feature>
<dbReference type="InterPro" id="IPR025885">
    <property type="entry name" value="PapC_N"/>
</dbReference>
<protein>
    <submittedName>
        <fullName evidence="11">Fimbrial biogenesis outer membrane usher protein</fullName>
    </submittedName>
</protein>
<comment type="caution">
    <text evidence="11">The sequence shown here is derived from an EMBL/GenBank/DDBJ whole genome shotgun (WGS) entry which is preliminary data.</text>
</comment>
<accession>A0A6L3Y5H4</accession>
<evidence type="ECO:0000256" key="9">
    <source>
        <dbReference type="SAM" id="SignalP"/>
    </source>
</evidence>
<evidence type="ECO:0000256" key="3">
    <source>
        <dbReference type="ARBA" id="ARBA00022448"/>
    </source>
</evidence>
<comment type="subcellular location">
    <subcellularLocation>
        <location evidence="1">Cell outer membrane</location>
        <topology evidence="1">Multi-pass membrane protein</topology>
    </subcellularLocation>
</comment>
<dbReference type="InterPro" id="IPR037224">
    <property type="entry name" value="PapC_N_sf"/>
</dbReference>
<evidence type="ECO:0000256" key="5">
    <source>
        <dbReference type="ARBA" id="ARBA00022692"/>
    </source>
</evidence>
<dbReference type="PANTHER" id="PTHR30451">
    <property type="entry name" value="OUTER MEMBRANE USHER PROTEIN"/>
    <property type="match status" value="1"/>
</dbReference>
<dbReference type="PANTHER" id="PTHR30451:SF21">
    <property type="entry name" value="FIMBRIAL USHER DOMAIN-CONTAINING PROTEIN YDET-RELATED"/>
    <property type="match status" value="1"/>
</dbReference>
<evidence type="ECO:0000256" key="4">
    <source>
        <dbReference type="ARBA" id="ARBA00022558"/>
    </source>
</evidence>
<dbReference type="Pfam" id="PF00577">
    <property type="entry name" value="Usher"/>
    <property type="match status" value="1"/>
</dbReference>
<keyword evidence="3" id="KW-0813">Transport</keyword>
<evidence type="ECO:0000256" key="6">
    <source>
        <dbReference type="ARBA" id="ARBA00022729"/>
    </source>
</evidence>
<dbReference type="AlphaFoldDB" id="A0A6L3Y5H4"/>
<dbReference type="Proteomes" id="UP000476281">
    <property type="component" value="Unassembled WGS sequence"/>
</dbReference>
<dbReference type="Gene3D" id="3.10.20.410">
    <property type="match status" value="1"/>
</dbReference>
<dbReference type="Pfam" id="PF13954">
    <property type="entry name" value="PapC_N"/>
    <property type="match status" value="1"/>
</dbReference>
<dbReference type="GO" id="GO:0015473">
    <property type="term" value="F:fimbrial usher porin activity"/>
    <property type="evidence" value="ECO:0007669"/>
    <property type="project" value="InterPro"/>
</dbReference>
<organism evidence="11 12">
    <name type="scientific">Enterobacter hormaechei</name>
    <dbReference type="NCBI Taxonomy" id="158836"/>
    <lineage>
        <taxon>Bacteria</taxon>
        <taxon>Pseudomonadati</taxon>
        <taxon>Pseudomonadota</taxon>
        <taxon>Gammaproteobacteria</taxon>
        <taxon>Enterobacterales</taxon>
        <taxon>Enterobacteriaceae</taxon>
        <taxon>Enterobacter</taxon>
        <taxon>Enterobacter cloacae complex</taxon>
    </lineage>
</organism>
<evidence type="ECO:0000256" key="7">
    <source>
        <dbReference type="ARBA" id="ARBA00023136"/>
    </source>
</evidence>
<dbReference type="EMBL" id="WBSZ01000240">
    <property type="protein sequence ID" value="KAB2525089.1"/>
    <property type="molecule type" value="Genomic_DNA"/>
</dbReference>
<evidence type="ECO:0000313" key="11">
    <source>
        <dbReference type="EMBL" id="KAB2525089.1"/>
    </source>
</evidence>
<evidence type="ECO:0000256" key="8">
    <source>
        <dbReference type="ARBA" id="ARBA00023237"/>
    </source>
</evidence>
<keyword evidence="4" id="KW-1029">Fimbrium biogenesis</keyword>
<dbReference type="SUPFAM" id="SSF141729">
    <property type="entry name" value="FimD N-terminal domain-like"/>
    <property type="match status" value="1"/>
</dbReference>
<gene>
    <name evidence="11" type="ORF">F9C29_09780</name>
</gene>
<reference evidence="11 12" key="1">
    <citation type="submission" date="2019-09" db="EMBL/GenBank/DDBJ databases">
        <title>Reversal of blaTEM antimicrobial resistance by CRISPR-Cas9 in clinical E. coli and other Enterobacteriaceae strains.</title>
        <authorList>
            <person name="Tagliaferri T."/>
            <person name="Guimaraes N."/>
            <person name="Pereira M."/>
            <person name="Felicori L."/>
            <person name="Horz H.-P."/>
            <person name="Santos S."/>
            <person name="Mendes T."/>
        </authorList>
    </citation>
    <scope>NUCLEOTIDE SEQUENCE [LARGE SCALE GENOMIC DNA]</scope>
    <source>
        <strain evidence="11 12">E2_blaTEM_MG</strain>
    </source>
</reference>
<comment type="similarity">
    <text evidence="2">Belongs to the fimbrial export usher family.</text>
</comment>
<dbReference type="FunFam" id="3.10.20.410:FF:000001">
    <property type="entry name" value="Fimbrial outer membrane usher protein"/>
    <property type="match status" value="1"/>
</dbReference>
<dbReference type="GO" id="GO:0009279">
    <property type="term" value="C:cell outer membrane"/>
    <property type="evidence" value="ECO:0007669"/>
    <property type="project" value="UniProtKB-SubCell"/>
</dbReference>
<evidence type="ECO:0000259" key="10">
    <source>
        <dbReference type="Pfam" id="PF13954"/>
    </source>
</evidence>
<evidence type="ECO:0000256" key="2">
    <source>
        <dbReference type="ARBA" id="ARBA00008064"/>
    </source>
</evidence>
<feature type="non-terminal residue" evidence="11">
    <location>
        <position position="272"/>
    </location>
</feature>
<keyword evidence="5" id="KW-0812">Transmembrane</keyword>
<evidence type="ECO:0000313" key="12">
    <source>
        <dbReference type="Proteomes" id="UP000476281"/>
    </source>
</evidence>
<name>A0A6L3Y5H4_9ENTR</name>
<proteinExistence type="inferred from homology"/>
<feature type="signal peptide" evidence="9">
    <location>
        <begin position="1"/>
        <end position="33"/>
    </location>
</feature>
<evidence type="ECO:0000256" key="1">
    <source>
        <dbReference type="ARBA" id="ARBA00004571"/>
    </source>
</evidence>